<evidence type="ECO:0000313" key="1">
    <source>
        <dbReference type="EMBL" id="GJF12842.1"/>
    </source>
</evidence>
<keyword evidence="2" id="KW-1185">Reference proteome</keyword>
<evidence type="ECO:0008006" key="3">
    <source>
        <dbReference type="Google" id="ProtNLM"/>
    </source>
</evidence>
<evidence type="ECO:0000313" key="2">
    <source>
        <dbReference type="Proteomes" id="UP001060504"/>
    </source>
</evidence>
<proteinExistence type="predicted"/>
<protein>
    <recommendedName>
        <fullName evidence="3">RNA-binding protein</fullName>
    </recommendedName>
</protein>
<dbReference type="Proteomes" id="UP001060504">
    <property type="component" value="Unassembled WGS sequence"/>
</dbReference>
<name>A0ABQ4V9S1_9MYCO</name>
<reference evidence="1 2" key="1">
    <citation type="submission" date="2021-08" db="EMBL/GenBank/DDBJ databases">
        <title>Draft genome sequence of Mycolicibacterium sp. NGTWS1702 strain.</title>
        <authorList>
            <person name="Matsumoto M."/>
            <person name="Tang B.C.C."/>
            <person name="Machida Y."/>
            <person name="Matoyama H."/>
            <person name="Kishihara T."/>
            <person name="Sato S."/>
            <person name="Kondo I."/>
            <person name="Sano M."/>
            <person name="Kato G."/>
        </authorList>
    </citation>
    <scope>NUCLEOTIDE SEQUENCE [LARGE SCALE GENOMIC DNA]</scope>
    <source>
        <strain evidence="1 2">NGTWSNA01</strain>
    </source>
</reference>
<organism evidence="1 2">
    <name type="scientific">Mycolicibacterium cyprinidarum</name>
    <dbReference type="NCBI Taxonomy" id="2860311"/>
    <lineage>
        <taxon>Bacteria</taxon>
        <taxon>Bacillati</taxon>
        <taxon>Actinomycetota</taxon>
        <taxon>Actinomycetes</taxon>
        <taxon>Mycobacteriales</taxon>
        <taxon>Mycobacteriaceae</taxon>
        <taxon>Mycolicibacterium</taxon>
    </lineage>
</organism>
<comment type="caution">
    <text evidence="1">The sequence shown here is derived from an EMBL/GenBank/DDBJ whole genome shotgun (WGS) entry which is preliminary data.</text>
</comment>
<dbReference type="EMBL" id="BPRH01001303">
    <property type="protein sequence ID" value="GJF12842.1"/>
    <property type="molecule type" value="Genomic_DNA"/>
</dbReference>
<gene>
    <name evidence="1" type="ORF">NGTWS1702_12290</name>
</gene>
<sequence length="96" mass="9942">MSHWTRSWTKAAVAVSAFAVIPGAIVLFQSAGEAHADVCASVGRRVSVSGCADLADVVAPYAPPPEYYAPMPYDVPPPAGACVSYNGRWVGASTCN</sequence>
<accession>A0ABQ4V9S1</accession>